<accession>A0AAN6PF08</accession>
<feature type="compositionally biased region" description="Polar residues" evidence="1">
    <location>
        <begin position="38"/>
        <end position="59"/>
    </location>
</feature>
<evidence type="ECO:0000313" key="3">
    <source>
        <dbReference type="EMBL" id="KAK4039774.1"/>
    </source>
</evidence>
<evidence type="ECO:0000313" key="4">
    <source>
        <dbReference type="Proteomes" id="UP001303115"/>
    </source>
</evidence>
<name>A0AAN6PF08_9PEZI</name>
<dbReference type="EMBL" id="MU854392">
    <property type="protein sequence ID" value="KAK4039774.1"/>
    <property type="molecule type" value="Genomic_DNA"/>
</dbReference>
<proteinExistence type="predicted"/>
<sequence length="232" mass="24114">MSFSVPPLVQGNLLVAAFTVLLVWAALVVTRQRRANVAATNSTETPPKPTTPLSEQQALSTSTTTTVTKPIQIPAPKLNNNSNTDNRNPLPTLTPPTFNTPLSNNNQNQNTNTHANYYTTFNHPPSLPSTSVTSSGGAIFPWRASFSSLTLARRRSSNISIGSTTPLCAGAAAVVPGDSVLGRKGSACVRWSSSEGEDGSGSSERCGSGSNSGGRVGSYSSEGVLFGVGGQF</sequence>
<dbReference type="AlphaFoldDB" id="A0AAN6PF08"/>
<feature type="region of interest" description="Disordered" evidence="1">
    <location>
        <begin position="191"/>
        <end position="232"/>
    </location>
</feature>
<evidence type="ECO:0000256" key="2">
    <source>
        <dbReference type="SAM" id="Phobius"/>
    </source>
</evidence>
<keyword evidence="2" id="KW-1133">Transmembrane helix</keyword>
<dbReference type="Proteomes" id="UP001303115">
    <property type="component" value="Unassembled WGS sequence"/>
</dbReference>
<keyword evidence="4" id="KW-1185">Reference proteome</keyword>
<gene>
    <name evidence="3" type="ORF">C8A01DRAFT_36224</name>
</gene>
<feature type="compositionally biased region" description="Low complexity" evidence="1">
    <location>
        <begin position="83"/>
        <end position="96"/>
    </location>
</feature>
<keyword evidence="2" id="KW-0812">Transmembrane</keyword>
<reference evidence="4" key="1">
    <citation type="journal article" date="2023" name="Mol. Phylogenet. Evol.">
        <title>Genome-scale phylogeny and comparative genomics of the fungal order Sordariales.</title>
        <authorList>
            <person name="Hensen N."/>
            <person name="Bonometti L."/>
            <person name="Westerberg I."/>
            <person name="Brannstrom I.O."/>
            <person name="Guillou S."/>
            <person name="Cros-Aarteil S."/>
            <person name="Calhoun S."/>
            <person name="Haridas S."/>
            <person name="Kuo A."/>
            <person name="Mondo S."/>
            <person name="Pangilinan J."/>
            <person name="Riley R."/>
            <person name="LaButti K."/>
            <person name="Andreopoulos B."/>
            <person name="Lipzen A."/>
            <person name="Chen C."/>
            <person name="Yan M."/>
            <person name="Daum C."/>
            <person name="Ng V."/>
            <person name="Clum A."/>
            <person name="Steindorff A."/>
            <person name="Ohm R.A."/>
            <person name="Martin F."/>
            <person name="Silar P."/>
            <person name="Natvig D.O."/>
            <person name="Lalanne C."/>
            <person name="Gautier V."/>
            <person name="Ament-Velasquez S.L."/>
            <person name="Kruys A."/>
            <person name="Hutchinson M.I."/>
            <person name="Powell A.J."/>
            <person name="Barry K."/>
            <person name="Miller A.N."/>
            <person name="Grigoriev I.V."/>
            <person name="Debuchy R."/>
            <person name="Gladieux P."/>
            <person name="Hiltunen Thoren M."/>
            <person name="Johannesson H."/>
        </authorList>
    </citation>
    <scope>NUCLEOTIDE SEQUENCE [LARGE SCALE GENOMIC DNA]</scope>
    <source>
        <strain evidence="4">CBS 284.82</strain>
    </source>
</reference>
<comment type="caution">
    <text evidence="3">The sequence shown here is derived from an EMBL/GenBank/DDBJ whole genome shotgun (WGS) entry which is preliminary data.</text>
</comment>
<organism evidence="3 4">
    <name type="scientific">Parachaetomium inaequale</name>
    <dbReference type="NCBI Taxonomy" id="2588326"/>
    <lineage>
        <taxon>Eukaryota</taxon>
        <taxon>Fungi</taxon>
        <taxon>Dikarya</taxon>
        <taxon>Ascomycota</taxon>
        <taxon>Pezizomycotina</taxon>
        <taxon>Sordariomycetes</taxon>
        <taxon>Sordariomycetidae</taxon>
        <taxon>Sordariales</taxon>
        <taxon>Chaetomiaceae</taxon>
        <taxon>Parachaetomium</taxon>
    </lineage>
</organism>
<feature type="transmembrane region" description="Helical" evidence="2">
    <location>
        <begin position="12"/>
        <end position="30"/>
    </location>
</feature>
<feature type="compositionally biased region" description="Low complexity" evidence="1">
    <location>
        <begin position="191"/>
        <end position="209"/>
    </location>
</feature>
<keyword evidence="2" id="KW-0472">Membrane</keyword>
<protein>
    <submittedName>
        <fullName evidence="3">Uncharacterized protein</fullName>
    </submittedName>
</protein>
<feature type="region of interest" description="Disordered" evidence="1">
    <location>
        <begin position="36"/>
        <end position="96"/>
    </location>
</feature>
<evidence type="ECO:0000256" key="1">
    <source>
        <dbReference type="SAM" id="MobiDB-lite"/>
    </source>
</evidence>